<evidence type="ECO:0000259" key="9">
    <source>
        <dbReference type="PROSITE" id="PS50110"/>
    </source>
</evidence>
<sequence length="275" mass="29580">MTRILLVEDDPDLALALRVLLTRAGYQAVHADNGRDALRLLFAERPGLMLLDIGLPGLDGWEVLERTRDMSDLPVLLLTARGAETDRVRGLRAGADDYLPKPFGNDELLARVEALLRRSAPTRWAGDSYGGDGLRLVPERRSAVWQGHEARLSDIEYRLLQVLVRNRGRVITTDQLLDRVWDDPEGTGRERVKFAVLRLRRKLRQAAGDEAADPLEAVRGLGYRYRAEGAAADDGAAAHHGFEGGGVFGGGPEGDGPGGGGPRGGGPGGGEGEGP</sequence>
<keyword evidence="1 6" id="KW-0597">Phosphoprotein</keyword>
<dbReference type="SUPFAM" id="SSF52172">
    <property type="entry name" value="CheY-like"/>
    <property type="match status" value="1"/>
</dbReference>
<dbReference type="InterPro" id="IPR001789">
    <property type="entry name" value="Sig_transdc_resp-reg_receiver"/>
</dbReference>
<feature type="compositionally biased region" description="Gly residues" evidence="8">
    <location>
        <begin position="243"/>
        <end position="275"/>
    </location>
</feature>
<evidence type="ECO:0000256" key="2">
    <source>
        <dbReference type="ARBA" id="ARBA00023012"/>
    </source>
</evidence>
<dbReference type="AlphaFoldDB" id="A0A918WIK7"/>
<dbReference type="CDD" id="cd17574">
    <property type="entry name" value="REC_OmpR"/>
    <property type="match status" value="1"/>
</dbReference>
<evidence type="ECO:0000256" key="1">
    <source>
        <dbReference type="ARBA" id="ARBA00022553"/>
    </source>
</evidence>
<organism evidence="11 12">
    <name type="scientific">Streptomyces cinnamoneus</name>
    <name type="common">Streptoverticillium cinnamoneum</name>
    <dbReference type="NCBI Taxonomy" id="53446"/>
    <lineage>
        <taxon>Bacteria</taxon>
        <taxon>Bacillati</taxon>
        <taxon>Actinomycetota</taxon>
        <taxon>Actinomycetes</taxon>
        <taxon>Kitasatosporales</taxon>
        <taxon>Streptomycetaceae</taxon>
        <taxon>Streptomyces</taxon>
        <taxon>Streptomyces cinnamoneus group</taxon>
    </lineage>
</organism>
<dbReference type="Pfam" id="PF00072">
    <property type="entry name" value="Response_reg"/>
    <property type="match status" value="1"/>
</dbReference>
<keyword evidence="4 7" id="KW-0238">DNA-binding</keyword>
<dbReference type="PROSITE" id="PS50110">
    <property type="entry name" value="RESPONSE_REGULATORY"/>
    <property type="match status" value="1"/>
</dbReference>
<evidence type="ECO:0000256" key="6">
    <source>
        <dbReference type="PROSITE-ProRule" id="PRU00169"/>
    </source>
</evidence>
<dbReference type="EMBL" id="BMVB01000008">
    <property type="protein sequence ID" value="GHC50896.1"/>
    <property type="molecule type" value="Genomic_DNA"/>
</dbReference>
<dbReference type="InterPro" id="IPR039420">
    <property type="entry name" value="WalR-like"/>
</dbReference>
<dbReference type="CDD" id="cd00383">
    <property type="entry name" value="trans_reg_C"/>
    <property type="match status" value="1"/>
</dbReference>
<gene>
    <name evidence="11" type="ORF">GCM10010507_28390</name>
</gene>
<feature type="DNA-binding region" description="OmpR/PhoB-type" evidence="7">
    <location>
        <begin position="124"/>
        <end position="227"/>
    </location>
</feature>
<dbReference type="PANTHER" id="PTHR48111:SF1">
    <property type="entry name" value="TWO-COMPONENT RESPONSE REGULATOR ORR33"/>
    <property type="match status" value="1"/>
</dbReference>
<evidence type="ECO:0000256" key="4">
    <source>
        <dbReference type="ARBA" id="ARBA00023125"/>
    </source>
</evidence>
<feature type="domain" description="Response regulatory" evidence="9">
    <location>
        <begin position="3"/>
        <end position="116"/>
    </location>
</feature>
<proteinExistence type="predicted"/>
<feature type="domain" description="OmpR/PhoB-type" evidence="10">
    <location>
        <begin position="124"/>
        <end position="227"/>
    </location>
</feature>
<dbReference type="Pfam" id="PF00486">
    <property type="entry name" value="Trans_reg_C"/>
    <property type="match status" value="1"/>
</dbReference>
<dbReference type="PANTHER" id="PTHR48111">
    <property type="entry name" value="REGULATOR OF RPOS"/>
    <property type="match status" value="1"/>
</dbReference>
<dbReference type="GO" id="GO:0000156">
    <property type="term" value="F:phosphorelay response regulator activity"/>
    <property type="evidence" value="ECO:0007669"/>
    <property type="project" value="TreeGrafter"/>
</dbReference>
<evidence type="ECO:0000259" key="10">
    <source>
        <dbReference type="PROSITE" id="PS51755"/>
    </source>
</evidence>
<dbReference type="Gene3D" id="6.10.250.690">
    <property type="match status" value="1"/>
</dbReference>
<evidence type="ECO:0000256" key="5">
    <source>
        <dbReference type="ARBA" id="ARBA00023163"/>
    </source>
</evidence>
<dbReference type="PROSITE" id="PS51755">
    <property type="entry name" value="OMPR_PHOB"/>
    <property type="match status" value="1"/>
</dbReference>
<evidence type="ECO:0000256" key="3">
    <source>
        <dbReference type="ARBA" id="ARBA00023015"/>
    </source>
</evidence>
<dbReference type="Gene3D" id="3.40.50.2300">
    <property type="match status" value="1"/>
</dbReference>
<dbReference type="InterPro" id="IPR001867">
    <property type="entry name" value="OmpR/PhoB-type_DNA-bd"/>
</dbReference>
<dbReference type="Proteomes" id="UP000646244">
    <property type="component" value="Unassembled WGS sequence"/>
</dbReference>
<dbReference type="Gene3D" id="1.10.10.10">
    <property type="entry name" value="Winged helix-like DNA-binding domain superfamily/Winged helix DNA-binding domain"/>
    <property type="match status" value="1"/>
</dbReference>
<keyword evidence="2" id="KW-0902">Two-component regulatory system</keyword>
<dbReference type="GO" id="GO:0000976">
    <property type="term" value="F:transcription cis-regulatory region binding"/>
    <property type="evidence" value="ECO:0007669"/>
    <property type="project" value="TreeGrafter"/>
</dbReference>
<keyword evidence="5" id="KW-0804">Transcription</keyword>
<accession>A0A918WIK7</accession>
<dbReference type="SMART" id="SM00862">
    <property type="entry name" value="Trans_reg_C"/>
    <property type="match status" value="1"/>
</dbReference>
<reference evidence="11" key="2">
    <citation type="submission" date="2020-09" db="EMBL/GenBank/DDBJ databases">
        <authorList>
            <person name="Sun Q."/>
            <person name="Ohkuma M."/>
        </authorList>
    </citation>
    <scope>NUCLEOTIDE SEQUENCE</scope>
    <source>
        <strain evidence="11">JCM 4633</strain>
    </source>
</reference>
<keyword evidence="3" id="KW-0805">Transcription regulation</keyword>
<dbReference type="GO" id="GO:0005829">
    <property type="term" value="C:cytosol"/>
    <property type="evidence" value="ECO:0007669"/>
    <property type="project" value="TreeGrafter"/>
</dbReference>
<feature type="modified residue" description="4-aspartylphosphate" evidence="6">
    <location>
        <position position="52"/>
    </location>
</feature>
<dbReference type="GO" id="GO:0032993">
    <property type="term" value="C:protein-DNA complex"/>
    <property type="evidence" value="ECO:0007669"/>
    <property type="project" value="TreeGrafter"/>
</dbReference>
<evidence type="ECO:0000256" key="7">
    <source>
        <dbReference type="PROSITE-ProRule" id="PRU01091"/>
    </source>
</evidence>
<comment type="caution">
    <text evidence="11">The sequence shown here is derived from an EMBL/GenBank/DDBJ whole genome shotgun (WGS) entry which is preliminary data.</text>
</comment>
<feature type="region of interest" description="Disordered" evidence="8">
    <location>
        <begin position="236"/>
        <end position="275"/>
    </location>
</feature>
<reference evidence="11" key="1">
    <citation type="journal article" date="2014" name="Int. J. Syst. Evol. Microbiol.">
        <title>Complete genome sequence of Corynebacterium casei LMG S-19264T (=DSM 44701T), isolated from a smear-ripened cheese.</title>
        <authorList>
            <consortium name="US DOE Joint Genome Institute (JGI-PGF)"/>
            <person name="Walter F."/>
            <person name="Albersmeier A."/>
            <person name="Kalinowski J."/>
            <person name="Ruckert C."/>
        </authorList>
    </citation>
    <scope>NUCLEOTIDE SEQUENCE</scope>
    <source>
        <strain evidence="11">JCM 4633</strain>
    </source>
</reference>
<dbReference type="GO" id="GO:0006355">
    <property type="term" value="P:regulation of DNA-templated transcription"/>
    <property type="evidence" value="ECO:0007669"/>
    <property type="project" value="InterPro"/>
</dbReference>
<evidence type="ECO:0000256" key="8">
    <source>
        <dbReference type="SAM" id="MobiDB-lite"/>
    </source>
</evidence>
<dbReference type="InterPro" id="IPR011006">
    <property type="entry name" value="CheY-like_superfamily"/>
</dbReference>
<dbReference type="InterPro" id="IPR036388">
    <property type="entry name" value="WH-like_DNA-bd_sf"/>
</dbReference>
<protein>
    <submittedName>
        <fullName evidence="11">DNA-binding response regulator</fullName>
    </submittedName>
</protein>
<dbReference type="SMART" id="SM00448">
    <property type="entry name" value="REC"/>
    <property type="match status" value="1"/>
</dbReference>
<evidence type="ECO:0000313" key="11">
    <source>
        <dbReference type="EMBL" id="GHC50896.1"/>
    </source>
</evidence>
<dbReference type="RefSeq" id="WP_190110128.1">
    <property type="nucleotide sequence ID" value="NZ_BMVB01000008.1"/>
</dbReference>
<name>A0A918WIK7_STRCJ</name>
<evidence type="ECO:0000313" key="12">
    <source>
        <dbReference type="Proteomes" id="UP000646244"/>
    </source>
</evidence>